<dbReference type="Gene3D" id="3.10.10.10">
    <property type="entry name" value="HIV Type 1 Reverse Transcriptase, subunit A, domain 1"/>
    <property type="match status" value="1"/>
</dbReference>
<proteinExistence type="predicted"/>
<evidence type="ECO:0000256" key="1">
    <source>
        <dbReference type="ARBA" id="ARBA00023268"/>
    </source>
</evidence>
<dbReference type="PANTHER" id="PTHR37984">
    <property type="entry name" value="PROTEIN CBG26694"/>
    <property type="match status" value="1"/>
</dbReference>
<dbReference type="InterPro" id="IPR041577">
    <property type="entry name" value="RT_RNaseH_2"/>
</dbReference>
<dbReference type="SUPFAM" id="SSF56672">
    <property type="entry name" value="DNA/RNA polymerases"/>
    <property type="match status" value="1"/>
</dbReference>
<accession>A0AAF0Q003</accession>
<dbReference type="Proteomes" id="UP001234989">
    <property type="component" value="Chromosome 2"/>
</dbReference>
<dbReference type="AlphaFoldDB" id="A0AAF0Q003"/>
<evidence type="ECO:0000313" key="3">
    <source>
        <dbReference type="EMBL" id="WMV14143.1"/>
    </source>
</evidence>
<feature type="non-terminal residue" evidence="3">
    <location>
        <position position="1"/>
    </location>
</feature>
<keyword evidence="1" id="KW-0511">Multifunctional enzyme</keyword>
<dbReference type="GO" id="GO:0003824">
    <property type="term" value="F:catalytic activity"/>
    <property type="evidence" value="ECO:0007669"/>
    <property type="project" value="UniProtKB-KW"/>
</dbReference>
<reference evidence="3" key="1">
    <citation type="submission" date="2023-08" db="EMBL/GenBank/DDBJ databases">
        <title>A de novo genome assembly of Solanum verrucosum Schlechtendal, a Mexican diploid species geographically isolated from the other diploid A-genome species in potato relatives.</title>
        <authorList>
            <person name="Hosaka K."/>
        </authorList>
    </citation>
    <scope>NUCLEOTIDE SEQUENCE</scope>
    <source>
        <tissue evidence="3">Young leaves</tissue>
    </source>
</reference>
<dbReference type="InterPro" id="IPR043502">
    <property type="entry name" value="DNA/RNA_pol_sf"/>
</dbReference>
<organism evidence="3 4">
    <name type="scientific">Solanum verrucosum</name>
    <dbReference type="NCBI Taxonomy" id="315347"/>
    <lineage>
        <taxon>Eukaryota</taxon>
        <taxon>Viridiplantae</taxon>
        <taxon>Streptophyta</taxon>
        <taxon>Embryophyta</taxon>
        <taxon>Tracheophyta</taxon>
        <taxon>Spermatophyta</taxon>
        <taxon>Magnoliopsida</taxon>
        <taxon>eudicotyledons</taxon>
        <taxon>Gunneridae</taxon>
        <taxon>Pentapetalae</taxon>
        <taxon>asterids</taxon>
        <taxon>lamiids</taxon>
        <taxon>Solanales</taxon>
        <taxon>Solanaceae</taxon>
        <taxon>Solanoideae</taxon>
        <taxon>Solaneae</taxon>
        <taxon>Solanum</taxon>
    </lineage>
</organism>
<feature type="domain" description="Reverse transcriptase/retrotransposon-derived protein RNase H-like" evidence="2">
    <location>
        <begin position="211"/>
        <end position="274"/>
    </location>
</feature>
<keyword evidence="4" id="KW-1185">Reference proteome</keyword>
<gene>
    <name evidence="3" type="ORF">MTR67_007528</name>
</gene>
<evidence type="ECO:0000259" key="2">
    <source>
        <dbReference type="Pfam" id="PF17919"/>
    </source>
</evidence>
<dbReference type="InterPro" id="IPR050951">
    <property type="entry name" value="Retrovirus_Pol_polyprotein"/>
</dbReference>
<dbReference type="Pfam" id="PF17919">
    <property type="entry name" value="RT_RNaseH_2"/>
    <property type="match status" value="1"/>
</dbReference>
<dbReference type="Pfam" id="PF08284">
    <property type="entry name" value="RVP_2"/>
    <property type="match status" value="1"/>
</dbReference>
<sequence length="337" mass="38080">CYAFLRKIEVEAYDTMITGSILVCDRMVIVLFDLGSTYSYVSVQFALVFDVVCDVFDAPIHVSTPIAESVIVTHVYKIPGKVKLEWEGVYKTKPAKVISFVRARKLVGLGCLAYLAHIRDVKAETPSIESFTVVSEFKEVFPIDFPSMPPNRDINFCINLEPSTCPFSIPPYPMASTELRELKAQIQDLFHKGFIHPSAFLLTKKEVPFKWTDKCEVSFWKLKTLLTTTPILTLLVEGKDFIIYCDASHLGLGSMLMQERNVITYESHQLKSTTCIHSKDLILRQKRWMKSFKDYDVTIEYHLGKANVVADALSQKTVSMGSLACLGVSKRPLAKKI</sequence>
<protein>
    <recommendedName>
        <fullName evidence="2">Reverse transcriptase/retrotransposon-derived protein RNase H-like domain-containing protein</fullName>
    </recommendedName>
</protein>
<dbReference type="EMBL" id="CP133613">
    <property type="protein sequence ID" value="WMV14143.1"/>
    <property type="molecule type" value="Genomic_DNA"/>
</dbReference>
<name>A0AAF0Q003_SOLVR</name>
<evidence type="ECO:0000313" key="4">
    <source>
        <dbReference type="Proteomes" id="UP001234989"/>
    </source>
</evidence>
<dbReference type="PANTHER" id="PTHR37984:SF5">
    <property type="entry name" value="PROTEIN NYNRIN-LIKE"/>
    <property type="match status" value="1"/>
</dbReference>